<evidence type="ECO:0000256" key="5">
    <source>
        <dbReference type="ARBA" id="ARBA00048559"/>
    </source>
</evidence>
<comment type="catalytic activity">
    <reaction evidence="5">
        <text>succinate semialdehyde + NADP(+) + H2O = succinate + NADPH + 2 H(+)</text>
        <dbReference type="Rhea" id="RHEA:13213"/>
        <dbReference type="ChEBI" id="CHEBI:15377"/>
        <dbReference type="ChEBI" id="CHEBI:15378"/>
        <dbReference type="ChEBI" id="CHEBI:30031"/>
        <dbReference type="ChEBI" id="CHEBI:57706"/>
        <dbReference type="ChEBI" id="CHEBI:57783"/>
        <dbReference type="ChEBI" id="CHEBI:58349"/>
        <dbReference type="EC" id="1.2.1.79"/>
    </reaction>
</comment>
<sequence>MTDSQDTGTAPSAAEAPDDAPATTAPAEAAPAPAEAATAEAATAEAAPAPADGNPVAPAPAGARTAADVVTPEVAARLTRGVVGTGRTTNHTPFTGEKLADLPESTPEDVATAFERARAAQEIWAKVPVRQRAAVLLRFHDLVLSRQAEVLDLIQLETGKARLHAHEEVLAVAVTARHYGRKAPAYLRPKAHTGVVPTLTKVTELRQPRGVIGQIAPWNYPFELSVGDALPAFVAGNAVVMKPDTETALTALWAREQLIEAGLPEELWQVVIGEGPVAGPAVVEHADYVSFTGSTRTGREVAQGAAARLVGVSLELGGKNAMLVLQDADVEKAAAGAVRGCFSSAGQLCISIERLYVHESLADDFVQRFVARTKAMRLGNALAYGADMGSLVGERQLETVTRHVEEAVAKGAELLAGGRPRPDIGPLFYEPTILDGVQAPMAVCGEETFGPVVSIYRFRDEDEAVALANATPYGLNSSIWTKDGRRGRALAARLRTGTVNVNESYAAGYGSVQSPMGGMGDSGLGRRHGSEGILKYTEAQTVAQQRLMPIAPSFGLTDEKYAQLMTRSLRAMKAFRLR</sequence>
<name>J2K2I0_9ACTN</name>
<evidence type="ECO:0000259" key="9">
    <source>
        <dbReference type="Pfam" id="PF00171"/>
    </source>
</evidence>
<evidence type="ECO:0000256" key="7">
    <source>
        <dbReference type="RuleBase" id="RU003345"/>
    </source>
</evidence>
<keyword evidence="3 7" id="KW-0560">Oxidoreductase</keyword>
<protein>
    <recommendedName>
        <fullName evidence="4">succinate-semialdehyde dehydrogenase (NADP(+))</fullName>
        <ecNumber evidence="4">1.2.1.79</ecNumber>
    </recommendedName>
</protein>
<dbReference type="EMBL" id="AJGV01000073">
    <property type="protein sequence ID" value="EJJ06953.1"/>
    <property type="molecule type" value="Genomic_DNA"/>
</dbReference>
<evidence type="ECO:0000256" key="6">
    <source>
        <dbReference type="PROSITE-ProRule" id="PRU10007"/>
    </source>
</evidence>
<feature type="active site" evidence="6">
    <location>
        <position position="315"/>
    </location>
</feature>
<proteinExistence type="inferred from homology"/>
<dbReference type="FunFam" id="3.40.605.10:FF:000010">
    <property type="entry name" value="N-succinylglutamate 5-semialdehyde dehydrogenase"/>
    <property type="match status" value="1"/>
</dbReference>
<dbReference type="FunFam" id="3.40.309.10:FF:000009">
    <property type="entry name" value="Aldehyde dehydrogenase A"/>
    <property type="match status" value="1"/>
</dbReference>
<feature type="compositionally biased region" description="Low complexity" evidence="8">
    <location>
        <begin position="9"/>
        <end position="68"/>
    </location>
</feature>
<feature type="region of interest" description="Disordered" evidence="8">
    <location>
        <begin position="81"/>
        <end position="104"/>
    </location>
</feature>
<evidence type="ECO:0000256" key="8">
    <source>
        <dbReference type="SAM" id="MobiDB-lite"/>
    </source>
</evidence>
<evidence type="ECO:0000256" key="3">
    <source>
        <dbReference type="ARBA" id="ARBA00023002"/>
    </source>
</evidence>
<feature type="region of interest" description="Disordered" evidence="8">
    <location>
        <begin position="1"/>
        <end position="68"/>
    </location>
</feature>
<gene>
    <name evidence="10" type="primary">gabD2</name>
    <name evidence="10" type="ORF">SU9_10988</name>
</gene>
<evidence type="ECO:0000256" key="4">
    <source>
        <dbReference type="ARBA" id="ARBA00039122"/>
    </source>
</evidence>
<dbReference type="PANTHER" id="PTHR11699">
    <property type="entry name" value="ALDEHYDE DEHYDROGENASE-RELATED"/>
    <property type="match status" value="1"/>
</dbReference>
<evidence type="ECO:0000256" key="1">
    <source>
        <dbReference type="ARBA" id="ARBA00009986"/>
    </source>
</evidence>
<evidence type="ECO:0000313" key="10">
    <source>
        <dbReference type="EMBL" id="EJJ06953.1"/>
    </source>
</evidence>
<reference evidence="10" key="1">
    <citation type="journal article" date="2012" name="J. Bacteriol.">
        <title>Genome Sequence of Streptomyces auratus Strain AGR0001, a Phoslactomycin-Producing Actinomycete.</title>
        <authorList>
            <person name="Han X."/>
            <person name="Li M."/>
            <person name="Ding Z."/>
            <person name="Zhao J."/>
            <person name="Ji K."/>
            <person name="Wen M."/>
            <person name="Lu T."/>
        </authorList>
    </citation>
    <scope>NUCLEOTIDE SEQUENCE [LARGE SCALE GENOMIC DNA]</scope>
    <source>
        <strain evidence="10">AGR0001</strain>
    </source>
</reference>
<dbReference type="InterPro" id="IPR016162">
    <property type="entry name" value="Ald_DH_N"/>
</dbReference>
<dbReference type="InterPro" id="IPR016163">
    <property type="entry name" value="Ald_DH_C"/>
</dbReference>
<dbReference type="Gene3D" id="3.40.605.10">
    <property type="entry name" value="Aldehyde Dehydrogenase, Chain A, domain 1"/>
    <property type="match status" value="1"/>
</dbReference>
<dbReference type="STRING" id="1160718.SU9_10988"/>
<dbReference type="OrthoDB" id="6882680at2"/>
<dbReference type="SUPFAM" id="SSF53720">
    <property type="entry name" value="ALDH-like"/>
    <property type="match status" value="1"/>
</dbReference>
<dbReference type="HOGENOM" id="CLU_005391_1_0_11"/>
<dbReference type="NCBIfam" id="NF006916">
    <property type="entry name" value="PRK09407.1"/>
    <property type="match status" value="1"/>
</dbReference>
<dbReference type="InterPro" id="IPR015590">
    <property type="entry name" value="Aldehyde_DH_dom"/>
</dbReference>
<comment type="similarity">
    <text evidence="1 7">Belongs to the aldehyde dehydrogenase family.</text>
</comment>
<dbReference type="EC" id="1.2.1.79" evidence="4"/>
<evidence type="ECO:0000256" key="2">
    <source>
        <dbReference type="ARBA" id="ARBA00022857"/>
    </source>
</evidence>
<dbReference type="GO" id="GO:0036243">
    <property type="term" value="F:succinate-semialdehyde dehydrogenase (NADP+) activity"/>
    <property type="evidence" value="ECO:0007669"/>
    <property type="project" value="UniProtKB-EC"/>
</dbReference>
<comment type="caution">
    <text evidence="10">The sequence shown here is derived from an EMBL/GenBank/DDBJ whole genome shotgun (WGS) entry which is preliminary data.</text>
</comment>
<dbReference type="InterPro" id="IPR016161">
    <property type="entry name" value="Ald_DH/histidinol_DH"/>
</dbReference>
<dbReference type="CDD" id="cd07101">
    <property type="entry name" value="ALDH_SSADH2_GabD2"/>
    <property type="match status" value="1"/>
</dbReference>
<accession>J2K2I0</accession>
<organism evidence="10">
    <name type="scientific">Streptomyces auratus AGR0001</name>
    <dbReference type="NCBI Taxonomy" id="1160718"/>
    <lineage>
        <taxon>Bacteria</taxon>
        <taxon>Bacillati</taxon>
        <taxon>Actinomycetota</taxon>
        <taxon>Actinomycetes</taxon>
        <taxon>Kitasatosporales</taxon>
        <taxon>Streptomycetaceae</taxon>
        <taxon>Streptomyces</taxon>
    </lineage>
</organism>
<dbReference type="eggNOG" id="COG1012">
    <property type="taxonomic scope" value="Bacteria"/>
</dbReference>
<dbReference type="PATRIC" id="fig|1160718.3.peg.2219"/>
<dbReference type="Gene3D" id="3.40.309.10">
    <property type="entry name" value="Aldehyde Dehydrogenase, Chain A, domain 2"/>
    <property type="match status" value="1"/>
</dbReference>
<dbReference type="PROSITE" id="PS00687">
    <property type="entry name" value="ALDEHYDE_DEHYDR_GLU"/>
    <property type="match status" value="1"/>
</dbReference>
<feature type="domain" description="Aldehyde dehydrogenase" evidence="9">
    <location>
        <begin position="89"/>
        <end position="542"/>
    </location>
</feature>
<dbReference type="Pfam" id="PF00171">
    <property type="entry name" value="Aldedh"/>
    <property type="match status" value="1"/>
</dbReference>
<dbReference type="InterPro" id="IPR029510">
    <property type="entry name" value="Ald_DH_CS_GLU"/>
</dbReference>
<keyword evidence="2" id="KW-0521">NADP</keyword>
<dbReference type="AlphaFoldDB" id="J2K2I0"/>